<reference evidence="1 2" key="1">
    <citation type="submission" date="2020-08" db="EMBL/GenBank/DDBJ databases">
        <title>Genomic Encyclopedia of Type Strains, Phase IV (KMG-IV): sequencing the most valuable type-strain genomes for metagenomic binning, comparative biology and taxonomic classification.</title>
        <authorList>
            <person name="Goeker M."/>
        </authorList>
    </citation>
    <scope>NUCLEOTIDE SEQUENCE [LARGE SCALE GENOMIC DNA]</scope>
    <source>
        <strain evidence="1 2">DSM 21431</strain>
    </source>
</reference>
<proteinExistence type="predicted"/>
<sequence>MVWGVEAGASGERGVDCVGERRMAFGGEGSVRWWRKIRARLGLPRWWGGCLKVVLVGGLGEV</sequence>
<dbReference type="RefSeq" id="WP_182479786.1">
    <property type="nucleotide sequence ID" value="NZ_CAWPNC010000002.1"/>
</dbReference>
<organism evidence="1 2">
    <name type="scientific">Bartonella chomelii</name>
    <dbReference type="NCBI Taxonomy" id="236402"/>
    <lineage>
        <taxon>Bacteria</taxon>
        <taxon>Pseudomonadati</taxon>
        <taxon>Pseudomonadota</taxon>
        <taxon>Alphaproteobacteria</taxon>
        <taxon>Hyphomicrobiales</taxon>
        <taxon>Bartonellaceae</taxon>
        <taxon>Bartonella</taxon>
    </lineage>
</organism>
<protein>
    <submittedName>
        <fullName evidence="1">Uncharacterized protein</fullName>
    </submittedName>
</protein>
<dbReference type="Proteomes" id="UP000548119">
    <property type="component" value="Unassembled WGS sequence"/>
</dbReference>
<accession>A0ABR6E4X5</accession>
<comment type="caution">
    <text evidence="1">The sequence shown here is derived from an EMBL/GenBank/DDBJ whole genome shotgun (WGS) entry which is preliminary data.</text>
</comment>
<dbReference type="EMBL" id="JACJIR010000002">
    <property type="protein sequence ID" value="MBA9082710.1"/>
    <property type="molecule type" value="Genomic_DNA"/>
</dbReference>
<gene>
    <name evidence="1" type="ORF">GGR10_000551</name>
</gene>
<evidence type="ECO:0000313" key="1">
    <source>
        <dbReference type="EMBL" id="MBA9082710.1"/>
    </source>
</evidence>
<evidence type="ECO:0000313" key="2">
    <source>
        <dbReference type="Proteomes" id="UP000548119"/>
    </source>
</evidence>
<name>A0ABR6E4X5_9HYPH</name>
<keyword evidence="2" id="KW-1185">Reference proteome</keyword>